<dbReference type="PANTHER" id="PTHR42928">
    <property type="entry name" value="TRICARBOXYLATE-BINDING PROTEIN"/>
    <property type="match status" value="1"/>
</dbReference>
<dbReference type="EMBL" id="JBHSMX010000066">
    <property type="protein sequence ID" value="MFC5523857.1"/>
    <property type="molecule type" value="Genomic_DNA"/>
</dbReference>
<evidence type="ECO:0000256" key="2">
    <source>
        <dbReference type="SAM" id="SignalP"/>
    </source>
</evidence>
<gene>
    <name evidence="3" type="ORF">ACFPP7_23520</name>
</gene>
<dbReference type="Proteomes" id="UP001596084">
    <property type="component" value="Unassembled WGS sequence"/>
</dbReference>
<evidence type="ECO:0000313" key="3">
    <source>
        <dbReference type="EMBL" id="MFC5523857.1"/>
    </source>
</evidence>
<keyword evidence="2" id="KW-0732">Signal</keyword>
<evidence type="ECO:0000313" key="4">
    <source>
        <dbReference type="Proteomes" id="UP001596084"/>
    </source>
</evidence>
<name>A0ABW0QJP0_9BURK</name>
<dbReference type="SUPFAM" id="SSF53850">
    <property type="entry name" value="Periplasmic binding protein-like II"/>
    <property type="match status" value="1"/>
</dbReference>
<comment type="similarity">
    <text evidence="1">Belongs to the UPF0065 (bug) family.</text>
</comment>
<dbReference type="CDD" id="cd07012">
    <property type="entry name" value="PBP2_Bug_TTT"/>
    <property type="match status" value="1"/>
</dbReference>
<comment type="caution">
    <text evidence="3">The sequence shown here is derived from an EMBL/GenBank/DDBJ whole genome shotgun (WGS) entry which is preliminary data.</text>
</comment>
<reference evidence="4" key="1">
    <citation type="journal article" date="2019" name="Int. J. Syst. Evol. Microbiol.">
        <title>The Global Catalogue of Microorganisms (GCM) 10K type strain sequencing project: providing services to taxonomists for standard genome sequencing and annotation.</title>
        <authorList>
            <consortium name="The Broad Institute Genomics Platform"/>
            <consortium name="The Broad Institute Genome Sequencing Center for Infectious Disease"/>
            <person name="Wu L."/>
            <person name="Ma J."/>
        </authorList>
    </citation>
    <scope>NUCLEOTIDE SEQUENCE [LARGE SCALE GENOMIC DNA]</scope>
    <source>
        <strain evidence="4">CGMCC 4.7277</strain>
    </source>
</reference>
<organism evidence="3 4">
    <name type="scientific">Polaromonas jejuensis</name>
    <dbReference type="NCBI Taxonomy" id="457502"/>
    <lineage>
        <taxon>Bacteria</taxon>
        <taxon>Pseudomonadati</taxon>
        <taxon>Pseudomonadota</taxon>
        <taxon>Betaproteobacteria</taxon>
        <taxon>Burkholderiales</taxon>
        <taxon>Comamonadaceae</taxon>
        <taxon>Polaromonas</taxon>
    </lineage>
</organism>
<protein>
    <submittedName>
        <fullName evidence="3">Bug family tripartite tricarboxylate transporter substrate binding protein</fullName>
    </submittedName>
</protein>
<dbReference type="Gene3D" id="3.40.190.10">
    <property type="entry name" value="Periplasmic binding protein-like II"/>
    <property type="match status" value="1"/>
</dbReference>
<dbReference type="RefSeq" id="WP_068832193.1">
    <property type="nucleotide sequence ID" value="NZ_JBHSMX010000066.1"/>
</dbReference>
<dbReference type="InterPro" id="IPR042100">
    <property type="entry name" value="Bug_dom1"/>
</dbReference>
<feature type="signal peptide" evidence="2">
    <location>
        <begin position="1"/>
        <end position="25"/>
    </location>
</feature>
<dbReference type="PANTHER" id="PTHR42928:SF5">
    <property type="entry name" value="BLR1237 PROTEIN"/>
    <property type="match status" value="1"/>
</dbReference>
<dbReference type="InterPro" id="IPR005064">
    <property type="entry name" value="BUG"/>
</dbReference>
<keyword evidence="4" id="KW-1185">Reference proteome</keyword>
<evidence type="ECO:0000256" key="1">
    <source>
        <dbReference type="ARBA" id="ARBA00006987"/>
    </source>
</evidence>
<proteinExistence type="inferred from homology"/>
<feature type="chain" id="PRO_5046713983" evidence="2">
    <location>
        <begin position="26"/>
        <end position="331"/>
    </location>
</feature>
<sequence length="331" mass="34409">MLSTLKFTAASLFWTLCAVHGGALAQPMPQVAGFPSQPIKFVSPFPAGGGNDATTRFVTSRLSDITGQTAVVDNRGGAGGNIGAKAVADAKPDGYTVLTGQVSLMAVNPALYASPGFDPLKNFIPITQANAAPLALVVASNSALKTFADLAAQTKVPGGRVTYATPGNGTLSHLVGVVLEKDSALPMTHVPYKGAAPAITDLLGNQVDVLITSTASVSSFIQNGKMRALAVTSPRRIGVFAKVPTLEELGLRNTTFEDWYGFFAPAGTPPERVAYLHDSIVRSLKTPEVTKLITEGGSEVVANSSAAFAAQLKEDIARWSRVVKLSGAKVD</sequence>
<dbReference type="Pfam" id="PF03401">
    <property type="entry name" value="TctC"/>
    <property type="match status" value="1"/>
</dbReference>
<dbReference type="PIRSF" id="PIRSF017082">
    <property type="entry name" value="YflP"/>
    <property type="match status" value="1"/>
</dbReference>
<dbReference type="Gene3D" id="3.40.190.150">
    <property type="entry name" value="Bordetella uptake gene, domain 1"/>
    <property type="match status" value="1"/>
</dbReference>
<accession>A0ABW0QJP0</accession>